<sequence length="210" mass="22920">MGRDDGHGAGLRRGDGVAAMVTSTHALFLGFMAALVVERLVELVLSKRNAARAFARGGVETGQRHYRFMVVFHTLFLVACVAEVFLLRRGFPGAWGWAALAGAVLAQGLRYWAIATLGDRWNSRIIVVPGLAPVTGGPYRFLRHPNYVAVVLELACVPLIHGAWWTALVFSVGNAALLYVRIRAEEAALGEVYAQAFSHRPRFIPEVPRG</sequence>
<dbReference type="STRING" id="246197.MXAN_6638"/>
<dbReference type="Proteomes" id="UP000002402">
    <property type="component" value="Chromosome"/>
</dbReference>
<dbReference type="EMBL" id="CP000113">
    <property type="protein sequence ID" value="ABF90016.1"/>
    <property type="molecule type" value="Genomic_DNA"/>
</dbReference>
<comment type="subcellular location">
    <subcellularLocation>
        <location evidence="1">Membrane</location>
        <topology evidence="1">Multi-pass membrane protein</topology>
    </subcellularLocation>
</comment>
<evidence type="ECO:0000256" key="4">
    <source>
        <dbReference type="ARBA" id="ARBA00023136"/>
    </source>
</evidence>
<dbReference type="InterPro" id="IPR007269">
    <property type="entry name" value="ICMT_MeTrfase"/>
</dbReference>
<name>Q1CXW8_MYXXD</name>
<evidence type="ECO:0000256" key="1">
    <source>
        <dbReference type="ARBA" id="ARBA00004141"/>
    </source>
</evidence>
<feature type="transmembrane region" description="Helical" evidence="5">
    <location>
        <begin position="162"/>
        <end position="180"/>
    </location>
</feature>
<evidence type="ECO:0000313" key="6">
    <source>
        <dbReference type="EMBL" id="ABF90016.1"/>
    </source>
</evidence>
<dbReference type="PANTHER" id="PTHR43847">
    <property type="entry name" value="BLL3993 PROTEIN"/>
    <property type="match status" value="1"/>
</dbReference>
<keyword evidence="7" id="KW-1185">Reference proteome</keyword>
<feature type="transmembrane region" description="Helical" evidence="5">
    <location>
        <begin position="66"/>
        <end position="88"/>
    </location>
</feature>
<dbReference type="AlphaFoldDB" id="Q1CXW8"/>
<accession>Q1CXW8</accession>
<evidence type="ECO:0000256" key="5">
    <source>
        <dbReference type="SAM" id="Phobius"/>
    </source>
</evidence>
<dbReference type="EnsemblBacteria" id="ABF90016">
    <property type="protein sequence ID" value="ABF90016"/>
    <property type="gene ID" value="MXAN_6638"/>
</dbReference>
<dbReference type="GO" id="GO:0004671">
    <property type="term" value="F:protein C-terminal S-isoprenylcysteine carboxyl O-methyltransferase activity"/>
    <property type="evidence" value="ECO:0007669"/>
    <property type="project" value="InterPro"/>
</dbReference>
<feature type="transmembrane region" description="Helical" evidence="5">
    <location>
        <begin position="26"/>
        <end position="45"/>
    </location>
</feature>
<evidence type="ECO:0008006" key="8">
    <source>
        <dbReference type="Google" id="ProtNLM"/>
    </source>
</evidence>
<keyword evidence="4 5" id="KW-0472">Membrane</keyword>
<dbReference type="Gene3D" id="1.20.120.1630">
    <property type="match status" value="1"/>
</dbReference>
<organism evidence="6 7">
    <name type="scientific">Myxococcus xanthus (strain DK1622)</name>
    <dbReference type="NCBI Taxonomy" id="246197"/>
    <lineage>
        <taxon>Bacteria</taxon>
        <taxon>Pseudomonadati</taxon>
        <taxon>Myxococcota</taxon>
        <taxon>Myxococcia</taxon>
        <taxon>Myxococcales</taxon>
        <taxon>Cystobacterineae</taxon>
        <taxon>Myxococcaceae</taxon>
        <taxon>Myxococcus</taxon>
    </lineage>
</organism>
<reference evidence="6 7" key="1">
    <citation type="journal article" date="2006" name="Proc. Natl. Acad. Sci. U.S.A.">
        <title>Evolution of sensory complexity recorded in a myxobacterial genome.</title>
        <authorList>
            <person name="Goldman B.S."/>
            <person name="Nierman W.C."/>
            <person name="Kaiser D."/>
            <person name="Slater S.C."/>
            <person name="Durkin A.S."/>
            <person name="Eisen J.A."/>
            <person name="Ronning C.M."/>
            <person name="Barbazuk W.B."/>
            <person name="Blanchard M."/>
            <person name="Field C."/>
            <person name="Halling C."/>
            <person name="Hinkle G."/>
            <person name="Iartchuk O."/>
            <person name="Kim H.S."/>
            <person name="Mackenzie C."/>
            <person name="Madupu R."/>
            <person name="Miller N."/>
            <person name="Shvartsbeyn A."/>
            <person name="Sullivan S.A."/>
            <person name="Vaudin M."/>
            <person name="Wiegand R."/>
            <person name="Kaplan H.B."/>
        </authorList>
    </citation>
    <scope>NUCLEOTIDE SEQUENCE [LARGE SCALE GENOMIC DNA]</scope>
    <source>
        <strain evidence="7">DK1622</strain>
    </source>
</reference>
<dbReference type="HOGENOM" id="CLU_102515_0_0_7"/>
<dbReference type="GO" id="GO:0016020">
    <property type="term" value="C:membrane"/>
    <property type="evidence" value="ECO:0007669"/>
    <property type="project" value="UniProtKB-SubCell"/>
</dbReference>
<feature type="transmembrane region" description="Helical" evidence="5">
    <location>
        <begin position="125"/>
        <end position="142"/>
    </location>
</feature>
<dbReference type="eggNOG" id="COG1755">
    <property type="taxonomic scope" value="Bacteria"/>
</dbReference>
<feature type="transmembrane region" description="Helical" evidence="5">
    <location>
        <begin position="94"/>
        <end position="113"/>
    </location>
</feature>
<dbReference type="InterPro" id="IPR052527">
    <property type="entry name" value="Metal_cation-efflux_comp"/>
</dbReference>
<evidence type="ECO:0000256" key="2">
    <source>
        <dbReference type="ARBA" id="ARBA00022692"/>
    </source>
</evidence>
<keyword evidence="2 5" id="KW-0812">Transmembrane</keyword>
<evidence type="ECO:0000256" key="3">
    <source>
        <dbReference type="ARBA" id="ARBA00022989"/>
    </source>
</evidence>
<keyword evidence="3 5" id="KW-1133">Transmembrane helix</keyword>
<dbReference type="PANTHER" id="PTHR43847:SF1">
    <property type="entry name" value="BLL3993 PROTEIN"/>
    <property type="match status" value="1"/>
</dbReference>
<proteinExistence type="predicted"/>
<protein>
    <recommendedName>
        <fullName evidence="8">Isoprenylcysteine carboxyl methyltransferase</fullName>
    </recommendedName>
</protein>
<dbReference type="KEGG" id="mxa:MXAN_6638"/>
<gene>
    <name evidence="6" type="ordered locus">MXAN_6638</name>
</gene>
<dbReference type="Pfam" id="PF04140">
    <property type="entry name" value="ICMT"/>
    <property type="match status" value="1"/>
</dbReference>
<evidence type="ECO:0000313" key="7">
    <source>
        <dbReference type="Proteomes" id="UP000002402"/>
    </source>
</evidence>